<protein>
    <recommendedName>
        <fullName evidence="3">DUF2971 domain-containing protein</fullName>
    </recommendedName>
</protein>
<evidence type="ECO:0008006" key="3">
    <source>
        <dbReference type="Google" id="ProtNLM"/>
    </source>
</evidence>
<evidence type="ECO:0000313" key="1">
    <source>
        <dbReference type="EMBL" id="MBI3013739.1"/>
    </source>
</evidence>
<dbReference type="Proteomes" id="UP000741360">
    <property type="component" value="Unassembled WGS sequence"/>
</dbReference>
<comment type="caution">
    <text evidence="1">The sequence shown here is derived from an EMBL/GenBank/DDBJ whole genome shotgun (WGS) entry which is preliminary data.</text>
</comment>
<dbReference type="EMBL" id="JACPSX010000026">
    <property type="protein sequence ID" value="MBI3013739.1"/>
    <property type="molecule type" value="Genomic_DNA"/>
</dbReference>
<organism evidence="1 2">
    <name type="scientific">Tectimicrobiota bacterium</name>
    <dbReference type="NCBI Taxonomy" id="2528274"/>
    <lineage>
        <taxon>Bacteria</taxon>
        <taxon>Pseudomonadati</taxon>
        <taxon>Nitrospinota/Tectimicrobiota group</taxon>
        <taxon>Candidatus Tectimicrobiota</taxon>
    </lineage>
</organism>
<evidence type="ECO:0000313" key="2">
    <source>
        <dbReference type="Proteomes" id="UP000741360"/>
    </source>
</evidence>
<name>A0A932GMJ1_UNCTE</name>
<proteinExistence type="predicted"/>
<dbReference type="AlphaFoldDB" id="A0A932GMJ1"/>
<accession>A0A932GMJ1</accession>
<reference evidence="1" key="1">
    <citation type="submission" date="2020-07" db="EMBL/GenBank/DDBJ databases">
        <title>Huge and variable diversity of episymbiotic CPR bacteria and DPANN archaea in groundwater ecosystems.</title>
        <authorList>
            <person name="He C.Y."/>
            <person name="Keren R."/>
            <person name="Whittaker M."/>
            <person name="Farag I.F."/>
            <person name="Doudna J."/>
            <person name="Cate J.H.D."/>
            <person name="Banfield J.F."/>
        </authorList>
    </citation>
    <scope>NUCLEOTIDE SEQUENCE</scope>
    <source>
        <strain evidence="1">NC_groundwater_717_Ag_S-0.2um_59_8</strain>
    </source>
</reference>
<sequence length="206" mass="23790">MSAIDYRRLPFWTRPDLTPYLIHLTRARRGRSGFENLVNILRGGVVRGSTTQTGFIKGSIPAACFMDVPFHALKSVCTPENAERYEPYGVVVSKRTAYERGARPVLYLSGTEQRRLDVPRDQLWRVVKLEVSEEGWVSWLHEREWRCPHEFRLPKRFVAAIVRSLTEVGHLQEMLEDDEDFKSLPKCILPLEVICQGLPKPLEQSQ</sequence>
<gene>
    <name evidence="1" type="ORF">HYY65_01440</name>
</gene>